<sequence>MNNSSLNELGPLIKIANTLIEKELNNRIARAITDYNLTGPQITMMVYLYEAHGKTITQKELADKFVLSHPTIRSVVRRLEKASLLSAERMPADRRQIKLSLTTAGNSFIATHLAVIYGIMNEVNRQIVQGLSPADLERITKILQQIIKNF</sequence>
<evidence type="ECO:0000256" key="3">
    <source>
        <dbReference type="ARBA" id="ARBA00023125"/>
    </source>
</evidence>
<dbReference type="PANTHER" id="PTHR33164">
    <property type="entry name" value="TRANSCRIPTIONAL REGULATOR, MARR FAMILY"/>
    <property type="match status" value="1"/>
</dbReference>
<dbReference type="PROSITE" id="PS01117">
    <property type="entry name" value="HTH_MARR_1"/>
    <property type="match status" value="1"/>
</dbReference>
<gene>
    <name evidence="7" type="ORF">KIM322_02910</name>
</gene>
<evidence type="ECO:0000313" key="7">
    <source>
        <dbReference type="EMBL" id="BDR60030.1"/>
    </source>
</evidence>
<protein>
    <recommendedName>
        <fullName evidence="5">HTH-type transcriptional regulator MgrA</fullName>
    </recommendedName>
</protein>
<keyword evidence="4" id="KW-0804">Transcription</keyword>
<proteinExistence type="predicted"/>
<dbReference type="InterPro" id="IPR000835">
    <property type="entry name" value="HTH_MarR-typ"/>
</dbReference>
<dbReference type="EMBL" id="AP026803">
    <property type="protein sequence ID" value="BDR60030.1"/>
    <property type="molecule type" value="Genomic_DNA"/>
</dbReference>
<dbReference type="SUPFAM" id="SSF46785">
    <property type="entry name" value="Winged helix' DNA-binding domain"/>
    <property type="match status" value="1"/>
</dbReference>
<accession>A0ABN6SIB0</accession>
<dbReference type="Pfam" id="PF22381">
    <property type="entry name" value="Staph_reg_Sar_Rot"/>
    <property type="match status" value="1"/>
</dbReference>
<reference evidence="7 8" key="1">
    <citation type="journal article" date="2023" name="Microbiol. Spectr.">
        <title>Symbiosis of Carpenter Bees with Uncharacterized Lactic Acid Bacteria Showing NAD Auxotrophy.</title>
        <authorList>
            <person name="Kawasaki S."/>
            <person name="Ozawa K."/>
            <person name="Mori T."/>
            <person name="Yamamoto A."/>
            <person name="Ito M."/>
            <person name="Ohkuma M."/>
            <person name="Sakamoto M."/>
            <person name="Matsutani M."/>
        </authorList>
    </citation>
    <scope>NUCLEOTIDE SEQUENCE [LARGE SCALE GENOMIC DNA]</scope>
    <source>
        <strain evidence="7 8">Kim32-2</strain>
    </source>
</reference>
<evidence type="ECO:0000313" key="8">
    <source>
        <dbReference type="Proteomes" id="UP001321741"/>
    </source>
</evidence>
<evidence type="ECO:0000256" key="5">
    <source>
        <dbReference type="ARBA" id="ARBA00040307"/>
    </source>
</evidence>
<name>A0ABN6SIB0_9LACO</name>
<evidence type="ECO:0000256" key="4">
    <source>
        <dbReference type="ARBA" id="ARBA00023163"/>
    </source>
</evidence>
<dbReference type="SMART" id="SM00347">
    <property type="entry name" value="HTH_MARR"/>
    <property type="match status" value="1"/>
</dbReference>
<dbReference type="InterPro" id="IPR039422">
    <property type="entry name" value="MarR/SlyA-like"/>
</dbReference>
<keyword evidence="8" id="KW-1185">Reference proteome</keyword>
<dbReference type="InterPro" id="IPR036388">
    <property type="entry name" value="WH-like_DNA-bd_sf"/>
</dbReference>
<keyword evidence="2" id="KW-0843">Virulence</keyword>
<dbReference type="RefSeq" id="WP_317637750.1">
    <property type="nucleotide sequence ID" value="NZ_AP026803.1"/>
</dbReference>
<dbReference type="InterPro" id="IPR036390">
    <property type="entry name" value="WH_DNA-bd_sf"/>
</dbReference>
<dbReference type="Gene3D" id="1.10.10.10">
    <property type="entry name" value="Winged helix-like DNA-binding domain superfamily/Winged helix DNA-binding domain"/>
    <property type="match status" value="1"/>
</dbReference>
<evidence type="ECO:0000259" key="6">
    <source>
        <dbReference type="PROSITE" id="PS50995"/>
    </source>
</evidence>
<feature type="domain" description="HTH marR-type" evidence="6">
    <location>
        <begin position="6"/>
        <end position="148"/>
    </location>
</feature>
<keyword evidence="1" id="KW-0805">Transcription regulation</keyword>
<dbReference type="InterPro" id="IPR055166">
    <property type="entry name" value="Transc_reg_Sar_Rot_HTH"/>
</dbReference>
<evidence type="ECO:0000256" key="2">
    <source>
        <dbReference type="ARBA" id="ARBA00023026"/>
    </source>
</evidence>
<organism evidence="7 8">
    <name type="scientific">Lactobacillus xylocopicola</name>
    <dbReference type="NCBI Taxonomy" id="2976676"/>
    <lineage>
        <taxon>Bacteria</taxon>
        <taxon>Bacillati</taxon>
        <taxon>Bacillota</taxon>
        <taxon>Bacilli</taxon>
        <taxon>Lactobacillales</taxon>
        <taxon>Lactobacillaceae</taxon>
        <taxon>Lactobacillus</taxon>
    </lineage>
</organism>
<dbReference type="PANTHER" id="PTHR33164:SF64">
    <property type="entry name" value="TRANSCRIPTIONAL REGULATOR SLYA"/>
    <property type="match status" value="1"/>
</dbReference>
<evidence type="ECO:0000256" key="1">
    <source>
        <dbReference type="ARBA" id="ARBA00023015"/>
    </source>
</evidence>
<dbReference type="InterPro" id="IPR023187">
    <property type="entry name" value="Tscrpt_reg_MarR-type_CS"/>
</dbReference>
<dbReference type="PROSITE" id="PS50995">
    <property type="entry name" value="HTH_MARR_2"/>
    <property type="match status" value="1"/>
</dbReference>
<dbReference type="Proteomes" id="UP001321741">
    <property type="component" value="Chromosome"/>
</dbReference>
<keyword evidence="3" id="KW-0238">DNA-binding</keyword>